<name>A0AAV9ZPY2_9AGAR</name>
<gene>
    <name evidence="2" type="ORF">R3P38DRAFT_2804896</name>
</gene>
<accession>A0AAV9ZPY2</accession>
<comment type="caution">
    <text evidence="2">The sequence shown here is derived from an EMBL/GenBank/DDBJ whole genome shotgun (WGS) entry which is preliminary data.</text>
</comment>
<sequence>MTDTSTSHVPLDVPMTDTTSAARLEIQGTDDQSFGDLYRSVSQTNAKAHGAENRLDKLGADALEIKDRLSGFENSTLFQGATALKNADPGHLISESVAAVSKFAENSARIMKGLDVVKQIHPYIGIVALAFQTAIQLELGRRERDKKVISLKTEMMKMMEILLDLKGIKDPKRLDPNGTTLEGRMQSIVVRAEQDIRDCSASCEKYMEKKFIVKLFDTRWDGRLAAFSDLFAERSKEFSIALSLHTAQGVDTIQETLVGLQITAKNNNNSSAMLLLFKRLESPEVGELQNWIKEKGGPEIVAGNEKLFKELQSKMKDMKEAMPKSGETQTTEMLIFSVRQAMRESIDISLARDRKHFDQTFNGMQVKLDEMKKFVGHSTDRGPHDRIRDTDIHDVWKEMHWRGSVKARHFIVAVQDHFLHKYSREDERLDAVNRATTAEDPPARPVEGELEDRWAVRFAILCARYAKAIENVRSCMVAVSAEVLPCNRARVDKYMSNGSLTTVDIIVRTVLAKWDNYYDDDQALMSNFTDYITAEQTRLITNLDRFEWELDDNTLPLIAGTGRIERLACNRPLDDRELLDAEFSVDAIEYAVRRRVDALESNFRTQNLDPATEFELAYKGMFKTIYLYYQDDNSVYNWEYPESYLDSEDRPDEGILKYESPEIGVPKHIYSDTTHDDEASTDKFNGLWVGTYTYPDRDEQKDGILSAHLYILDEEQTLFAGSGTDSVGRFEITGEIRLSETPAEKFISFRKQYEQFPGQGGPIWSYRGSVSVKESGRMTAMVGEWGPWVEGSSESGFEPYGTFQMDRTPAIVARHRPSVAEFEQNAAQARWKLVLGVVLEEVRRKVLNTNHFRDRRRDRTTFVEATLRIESAMDPLRYGRQWDGSGNTYDGDLETLNELKCRLSPEDIQFYTYLANLRLEQECFHPCLDCIVPDNAESEVDLCENCKENPSLRVIYMRRRIVIERLGQTQKQRAQEIITRAETYPKHSREKQKGETPTEDSKELEEDAVIRCLYCRKKLSRPCWFCVECGDDMDIITYKNTDIFVCGECEKGQLDMSKRTSKSQSGEPGPMHKAGLSCVILIGWYHVLVEVKDVVPEPPHIEVDMRLANLEKRFAAHETAMQHKLDSLKELLSKLLERLG</sequence>
<feature type="region of interest" description="Disordered" evidence="1">
    <location>
        <begin position="980"/>
        <end position="1002"/>
    </location>
</feature>
<evidence type="ECO:0000256" key="1">
    <source>
        <dbReference type="SAM" id="MobiDB-lite"/>
    </source>
</evidence>
<proteinExistence type="predicted"/>
<dbReference type="Proteomes" id="UP001362999">
    <property type="component" value="Unassembled WGS sequence"/>
</dbReference>
<organism evidence="2 3">
    <name type="scientific">Favolaschia claudopus</name>
    <dbReference type="NCBI Taxonomy" id="2862362"/>
    <lineage>
        <taxon>Eukaryota</taxon>
        <taxon>Fungi</taxon>
        <taxon>Dikarya</taxon>
        <taxon>Basidiomycota</taxon>
        <taxon>Agaricomycotina</taxon>
        <taxon>Agaricomycetes</taxon>
        <taxon>Agaricomycetidae</taxon>
        <taxon>Agaricales</taxon>
        <taxon>Marasmiineae</taxon>
        <taxon>Mycenaceae</taxon>
        <taxon>Favolaschia</taxon>
    </lineage>
</organism>
<feature type="compositionally biased region" description="Basic and acidic residues" evidence="1">
    <location>
        <begin position="983"/>
        <end position="1001"/>
    </location>
</feature>
<dbReference type="AlphaFoldDB" id="A0AAV9ZPY2"/>
<reference evidence="2 3" key="1">
    <citation type="journal article" date="2024" name="J Genomics">
        <title>Draft genome sequencing and assembly of Favolaschia claudopus CIRM-BRFM 2984 isolated from oak limbs.</title>
        <authorList>
            <person name="Navarro D."/>
            <person name="Drula E."/>
            <person name="Chaduli D."/>
            <person name="Cazenave R."/>
            <person name="Ahrendt S."/>
            <person name="Wang J."/>
            <person name="Lipzen A."/>
            <person name="Daum C."/>
            <person name="Barry K."/>
            <person name="Grigoriev I.V."/>
            <person name="Favel A."/>
            <person name="Rosso M.N."/>
            <person name="Martin F."/>
        </authorList>
    </citation>
    <scope>NUCLEOTIDE SEQUENCE [LARGE SCALE GENOMIC DNA]</scope>
    <source>
        <strain evidence="2 3">CIRM-BRFM 2984</strain>
    </source>
</reference>
<evidence type="ECO:0000313" key="2">
    <source>
        <dbReference type="EMBL" id="KAK6988183.1"/>
    </source>
</evidence>
<dbReference type="EMBL" id="JAWWNJ010000125">
    <property type="protein sequence ID" value="KAK6988183.1"/>
    <property type="molecule type" value="Genomic_DNA"/>
</dbReference>
<keyword evidence="3" id="KW-1185">Reference proteome</keyword>
<evidence type="ECO:0008006" key="4">
    <source>
        <dbReference type="Google" id="ProtNLM"/>
    </source>
</evidence>
<protein>
    <recommendedName>
        <fullName evidence="4">Vacuolar protein sorting-associated protein 13 second N-terminal domain-containing protein</fullName>
    </recommendedName>
</protein>
<evidence type="ECO:0000313" key="3">
    <source>
        <dbReference type="Proteomes" id="UP001362999"/>
    </source>
</evidence>